<accession>A0A846T817</accession>
<sequence length="249" mass="28086">MTFDLSTTDIGFLCVIIEQPFPLFIEDPFADYSPEKMEREWISFCERSFSKGFLKLNEEGNPYITDHLMQHLVGIFTAEQVISVIENEEIRTVIYTGESTEKNVVVKVYPEHYSLSLVTSEGFHSELLSVATDTNNEINQLNEFQLEVSLADFEKLLEILSEQGTDALFTYCEYMNLPAKSVSTILSAVHSQNTTVYLTENLRHRETKMTVAANDSGKIKTATTVYSAAGDKVILRETQLGNLPLLLTS</sequence>
<comment type="caution">
    <text evidence="1">The sequence shown here is derived from an EMBL/GenBank/DDBJ whole genome shotgun (WGS) entry which is preliminary data.</text>
</comment>
<dbReference type="Proteomes" id="UP000587942">
    <property type="component" value="Unassembled WGS sequence"/>
</dbReference>
<dbReference type="RefSeq" id="WP_167831252.1">
    <property type="nucleotide sequence ID" value="NZ_JAAVUM010000002.1"/>
</dbReference>
<name>A0A846T817_9BACI</name>
<evidence type="ECO:0000313" key="1">
    <source>
        <dbReference type="EMBL" id="NKE04773.1"/>
    </source>
</evidence>
<dbReference type="EMBL" id="JAAVUM010000002">
    <property type="protein sequence ID" value="NKE04773.1"/>
    <property type="molecule type" value="Genomic_DNA"/>
</dbReference>
<dbReference type="AlphaFoldDB" id="A0A846T817"/>
<reference evidence="1 2" key="1">
    <citation type="submission" date="2020-03" db="EMBL/GenBank/DDBJ databases">
        <authorList>
            <person name="Sun Q."/>
        </authorList>
    </citation>
    <scope>NUCLEOTIDE SEQUENCE [LARGE SCALE GENOMIC DNA]</scope>
    <source>
        <strain evidence="1 2">KACC 21451</strain>
    </source>
</reference>
<organism evidence="1 2">
    <name type="scientific">Mesobacillus selenatarsenatis</name>
    <dbReference type="NCBI Taxonomy" id="388741"/>
    <lineage>
        <taxon>Bacteria</taxon>
        <taxon>Bacillati</taxon>
        <taxon>Bacillota</taxon>
        <taxon>Bacilli</taxon>
        <taxon>Bacillales</taxon>
        <taxon>Bacillaceae</taxon>
        <taxon>Mesobacillus</taxon>
    </lineage>
</organism>
<evidence type="ECO:0000313" key="2">
    <source>
        <dbReference type="Proteomes" id="UP000587942"/>
    </source>
</evidence>
<gene>
    <name evidence="1" type="ORF">GWK17_04710</name>
</gene>
<protein>
    <submittedName>
        <fullName evidence="1">Uncharacterized protein</fullName>
    </submittedName>
</protein>
<proteinExistence type="predicted"/>